<gene>
    <name evidence="1" type="ORF">KQI82_05135</name>
</gene>
<comment type="caution">
    <text evidence="1">The sequence shown here is derived from an EMBL/GenBank/DDBJ whole genome shotgun (WGS) entry which is preliminary data.</text>
</comment>
<name>A0ABS6FAE1_9FIRM</name>
<protein>
    <submittedName>
        <fullName evidence="1">Uncharacterized protein</fullName>
    </submittedName>
</protein>
<keyword evidence="2" id="KW-1185">Reference proteome</keyword>
<proteinExistence type="predicted"/>
<sequence length="73" mass="8535">MDLLEYLARSNHCLISDLRYRDPGTIRIDPVLERSDFPLNQWNDLLQYLFGNAPHFQSCEEAKAYLASHVPKK</sequence>
<reference evidence="1 2" key="1">
    <citation type="submission" date="2021-06" db="EMBL/GenBank/DDBJ databases">
        <authorList>
            <person name="Sun Q."/>
            <person name="Li D."/>
        </authorList>
    </citation>
    <scope>NUCLEOTIDE SEQUENCE [LARGE SCALE GENOMIC DNA]</scope>
    <source>
        <strain evidence="1 2">MSJ-2</strain>
    </source>
</reference>
<dbReference type="EMBL" id="JAHLQN010000001">
    <property type="protein sequence ID" value="MBU5626305.1"/>
    <property type="molecule type" value="Genomic_DNA"/>
</dbReference>
<dbReference type="RefSeq" id="WP_216631809.1">
    <property type="nucleotide sequence ID" value="NZ_JAHLQN010000001.1"/>
</dbReference>
<accession>A0ABS6FAE1</accession>
<organism evidence="1 2">
    <name type="scientific">Dysosmobacter acutus</name>
    <dbReference type="NCBI Taxonomy" id="2841504"/>
    <lineage>
        <taxon>Bacteria</taxon>
        <taxon>Bacillati</taxon>
        <taxon>Bacillota</taxon>
        <taxon>Clostridia</taxon>
        <taxon>Eubacteriales</taxon>
        <taxon>Oscillospiraceae</taxon>
        <taxon>Dysosmobacter</taxon>
    </lineage>
</organism>
<evidence type="ECO:0000313" key="2">
    <source>
        <dbReference type="Proteomes" id="UP000787672"/>
    </source>
</evidence>
<evidence type="ECO:0000313" key="1">
    <source>
        <dbReference type="EMBL" id="MBU5626305.1"/>
    </source>
</evidence>
<dbReference type="Proteomes" id="UP000787672">
    <property type="component" value="Unassembled WGS sequence"/>
</dbReference>